<reference evidence="1 2" key="1">
    <citation type="journal article" date="2020" name="Microorganisms">
        <title>Osmotic Adaptation and Compatible Solute Biosynthesis of Phototrophic Bacteria as Revealed from Genome Analyses.</title>
        <authorList>
            <person name="Imhoff J.F."/>
            <person name="Rahn T."/>
            <person name="Kunzel S."/>
            <person name="Keller A."/>
            <person name="Neulinger S.C."/>
        </authorList>
    </citation>
    <scope>NUCLEOTIDE SEQUENCE [LARGE SCALE GENOMIC DNA]</scope>
    <source>
        <strain evidence="1 2">DSM 21303</strain>
    </source>
</reference>
<keyword evidence="2" id="KW-1185">Reference proteome</keyword>
<dbReference type="AlphaFoldDB" id="A0A9X1B918"/>
<accession>A0A9X1B918</accession>
<gene>
    <name evidence="1" type="ORF">CKO25_09130</name>
</gene>
<dbReference type="EMBL" id="NRSD01000007">
    <property type="protein sequence ID" value="MBK1644808.1"/>
    <property type="molecule type" value="Genomic_DNA"/>
</dbReference>
<sequence>MLKTIEGLPPRINLIYPFGRLVKDEIWELEQEDVLTKNASGELSKKEVYGRAVRAGLIKEIDYTLRIDKHLLSELAKDIAIRYVPIQYQAGIFDSLGFDFELSVKEQQKTQFFRKQAIVSQNSPSAKTRVLSHMDHEKQNSFIAYLNSLHNVGASGANALAESQALNSYFGELYEPFPIVDQIYDFLIGDKDQIVILTGHAGDGKSTVALDLLKRLKQIPNNDILKTALNERESVTHPHDPLRSISIVKDMSELNADLRLQWLEESFSGTGSWLIVSNTGPLLNSLSKYAKNRHVPGNISSKILELLNLSYSEGDLKPHTLDLFEKNLLILNMTRLDNVALGARVFSRMVNHSGWAQCAGCPVISACPIALNRLALSESGSIGIVRVRWVYQLLNAYEQRLTLRQMIAHLAYSLTGGMSCSEAKQLVTDSALEGVDRGTDGLERIIFSEAFFGYQAGVPSSIGGNLRAVELVRRQVFGSPVSVDFERQLANNEGSCWMVLPEALKHIAQRWAERASEAAGTRWRFAQRRMLYLFGKPSVSGTTSASVFCDAFLQSPRLQDFDSWSIQGSMSLSPIEQRRLVKSCLRVLLEVFSGFSSGQFQADHDRLFLTLRRPDRAVVQPTQLVMANLPFDDFHLEYDASKRLPLLRYRDSTIALNLTLPLLDFIERRNSGDLGSELSEIHLAQLEWFRAELLRMNKGHMSMAEITLLKANITGEVYLRRYHLDSHHQTLELD</sequence>
<comment type="caution">
    <text evidence="1">The sequence shown here is derived from an EMBL/GenBank/DDBJ whole genome shotgun (WGS) entry which is preliminary data.</text>
</comment>
<name>A0A9X1B918_9GAMM</name>
<evidence type="ECO:0000313" key="1">
    <source>
        <dbReference type="EMBL" id="MBK1644808.1"/>
    </source>
</evidence>
<evidence type="ECO:0000313" key="2">
    <source>
        <dbReference type="Proteomes" id="UP001138802"/>
    </source>
</evidence>
<protein>
    <submittedName>
        <fullName evidence="1">Uncharacterized protein</fullName>
    </submittedName>
</protein>
<organism evidence="1 2">
    <name type="scientific">Thiocapsa imhoffii</name>
    <dbReference type="NCBI Taxonomy" id="382777"/>
    <lineage>
        <taxon>Bacteria</taxon>
        <taxon>Pseudomonadati</taxon>
        <taxon>Pseudomonadota</taxon>
        <taxon>Gammaproteobacteria</taxon>
        <taxon>Chromatiales</taxon>
        <taxon>Chromatiaceae</taxon>
        <taxon>Thiocapsa</taxon>
    </lineage>
</organism>
<proteinExistence type="predicted"/>
<dbReference type="Proteomes" id="UP001138802">
    <property type="component" value="Unassembled WGS sequence"/>
</dbReference>